<evidence type="ECO:0000313" key="4">
    <source>
        <dbReference type="EMBL" id="PKM91015.1"/>
    </source>
</evidence>
<dbReference type="InterPro" id="IPR007110">
    <property type="entry name" value="Ig-like_dom"/>
</dbReference>
<dbReference type="NCBIfam" id="TIGR02543">
    <property type="entry name" value="List_Bact_rpt"/>
    <property type="match status" value="3"/>
</dbReference>
<feature type="signal peptide" evidence="2">
    <location>
        <begin position="1"/>
        <end position="27"/>
    </location>
</feature>
<evidence type="ECO:0000313" key="5">
    <source>
        <dbReference type="Proteomes" id="UP000233517"/>
    </source>
</evidence>
<proteinExistence type="predicted"/>
<dbReference type="Pfam" id="PF09479">
    <property type="entry name" value="Flg_new"/>
    <property type="match status" value="4"/>
</dbReference>
<dbReference type="EMBL" id="PHAI01000005">
    <property type="protein sequence ID" value="PKM91015.1"/>
    <property type="molecule type" value="Genomic_DNA"/>
</dbReference>
<sequence length="1516" mass="161329">MRISFKKIYFLVFLISAFFVLSSSVLAATSQPEADGQPNNPEIGSLGENEPDAIAVRVIPNPDNYNVQQWYRMQGFAGSPQSIIVDGYKAIRDGRTVYISAANLDLDNNKLYFNIYLISYNQEADDNTIDIFGRILKNWKLNTNIKDRIGHCNISSKVCETNSDCASGYICGGSISQGNNSSNNDSSNIDSSNIDSSNIDSFYNQTNTNNLGFIYQKNRCVIGEDDYNSELINTPPCMLDSDCPASLFCDSLQSAVIRDMERLEKLTLIRSRLENYKSLNGHYPIISSGTYVPYVAVSSWPSWQSTFLSQIGASSVTDSINRIGSCYDSQADFDLVTCWEPNKAAFIDVNNPINSSNFILPNYSTVFSYVSDSNGENASIYSSMETNVYLGEDFELPSGETISDLNPPYMEDEGGDIPQYNSPYFTSASLDGHSGRMFEGSINAKDPRDKTLTWGISDCIPGAPLFPLGQIVTTCPSSSWSTWTPNKIPSRQFTNSNEKILLKAEKAGESLSINSPNELQEVKSYIVGAIIKNTSGFETRMNFPIYVTNRNPAVQSNSLYTHNLSSYQDFSFDIVVSDQSGLQGLTLCQLDTSNNCQASWNLLPGISRLVDLSGSSLFNGKLIIDFVKDAGGESYVIKIKNKNSPYTGNFNTSHLGDHKFRIVASDAYNARTQKDFVVRFTAENPQVVFNCSPSALLNSNYACVISSGKPSESISVNVYDKPSFLTYNASTKTLSGVASALGGYTIGATITNEFGKSANSEFDFNVYTTPTVMTNDPYQDYISSSGFTCTGSISSVGDNTTNGYKGCVVNTSSSALSILSSSACVSACNGSPGISIGSIISPIGGLTRNTKYYYRTFAINEAGTGYGTTKSFYTRADYPSLTMNPVIASASGLDLSANISNNGGATLVSRGFFWSTSSSVTAPPAICNLANKCWIQSSGSIGNYNTQIASTNFSGGTYYFRAFAINRDNNDVPGPRDSTGVSAPQVFTIPVPPSVSTNSASNVTYNSATSGGAISNPSSVAITECGVAYSSSNNSPTTANSKVSTTSCSGNFISNLTGLSQETLYYLRAYISSPLGTLYGETKSFTTFSPDSAGSDSSGTMTYVVSFNKNNASATGTMTSQSISSGATVSLKTNSFSLAGYAFDGWATSATGPVVYANQASYNAVANITLYAKWTADSSGSTVCSVTYSGNGNTGGSVPSPTVYDCGTNATLSANSGGLVKTDYAFNGWNTNSSGTGSHYVAGGTLTNISSAVTLYAEWVLAEAYPISFNSNGGTGTMTGQIFYHGVPQNLKANTFTRTGYTFAGWSKSPTGSLMYTDQASYTAIESQVLYAKWNANAYSLTFDSQGGTAVSSKNVTYGLAVGTLLVSTKTGYVFGGWYTAINGGGTLYTATTVYNVAGPTTLYAKWTANNTYTFTMNVTADPTVAGSKVSVLTSQGTTSCSAGQSCLVSNLPAGSSVTLTPTFGSANTVHWVNVGGCSSQVSCSLTLNSNLSSGANFYCYINGVLAACPDANAPQ</sequence>
<dbReference type="Gene3D" id="2.60.40.10">
    <property type="entry name" value="Immunoglobulins"/>
    <property type="match status" value="1"/>
</dbReference>
<dbReference type="PROSITE" id="PS50835">
    <property type="entry name" value="IG_LIKE"/>
    <property type="match status" value="1"/>
</dbReference>
<evidence type="ECO:0000256" key="2">
    <source>
        <dbReference type="SAM" id="SignalP"/>
    </source>
</evidence>
<feature type="chain" id="PRO_5014962378" description="Ig-like domain-containing protein" evidence="2">
    <location>
        <begin position="28"/>
        <end position="1516"/>
    </location>
</feature>
<reference evidence="4 5" key="1">
    <citation type="journal article" date="2017" name="ISME J.">
        <title>Potential for microbial H2 and metal transformations associated with novel bacteria and archaea in deep terrestrial subsurface sediments.</title>
        <authorList>
            <person name="Hernsdorf A.W."/>
            <person name="Amano Y."/>
            <person name="Miyakawa K."/>
            <person name="Ise K."/>
            <person name="Suzuki Y."/>
            <person name="Anantharaman K."/>
            <person name="Probst A."/>
            <person name="Burstein D."/>
            <person name="Thomas B.C."/>
            <person name="Banfield J.F."/>
        </authorList>
    </citation>
    <scope>NUCLEOTIDE SEQUENCE [LARGE SCALE GENOMIC DNA]</scope>
    <source>
        <strain evidence="4">HGW-Falkowbacteria-1</strain>
    </source>
</reference>
<dbReference type="InterPro" id="IPR042229">
    <property type="entry name" value="Listeria/Bacterioides_rpt_sf"/>
</dbReference>
<evidence type="ECO:0000256" key="1">
    <source>
        <dbReference type="ARBA" id="ARBA00004196"/>
    </source>
</evidence>
<evidence type="ECO:0000259" key="3">
    <source>
        <dbReference type="PROSITE" id="PS50835"/>
    </source>
</evidence>
<dbReference type="Proteomes" id="UP000233517">
    <property type="component" value="Unassembled WGS sequence"/>
</dbReference>
<protein>
    <recommendedName>
        <fullName evidence="3">Ig-like domain-containing protein</fullName>
    </recommendedName>
</protein>
<comment type="subcellular location">
    <subcellularLocation>
        <location evidence="1">Cell envelope</location>
    </subcellularLocation>
</comment>
<dbReference type="GO" id="GO:0030313">
    <property type="term" value="C:cell envelope"/>
    <property type="evidence" value="ECO:0007669"/>
    <property type="project" value="UniProtKB-SubCell"/>
</dbReference>
<keyword evidence="2" id="KW-0732">Signal</keyword>
<gene>
    <name evidence="4" type="ORF">CVU82_04430</name>
</gene>
<name>A0A2N2E8H7_9BACT</name>
<accession>A0A2N2E8H7</accession>
<dbReference type="InterPro" id="IPR013378">
    <property type="entry name" value="InlB-like_B-rpt"/>
</dbReference>
<dbReference type="Gene3D" id="2.60.40.4270">
    <property type="entry name" value="Listeria-Bacteroides repeat domain"/>
    <property type="match status" value="4"/>
</dbReference>
<feature type="domain" description="Ig-like" evidence="3">
    <location>
        <begin position="1423"/>
        <end position="1516"/>
    </location>
</feature>
<comment type="caution">
    <text evidence="4">The sequence shown here is derived from an EMBL/GenBank/DDBJ whole genome shotgun (WGS) entry which is preliminary data.</text>
</comment>
<dbReference type="InterPro" id="IPR013783">
    <property type="entry name" value="Ig-like_fold"/>
</dbReference>
<organism evidence="4 5">
    <name type="scientific">Candidatus Falkowbacteria bacterium HGW-Falkowbacteria-1</name>
    <dbReference type="NCBI Taxonomy" id="2013768"/>
    <lineage>
        <taxon>Bacteria</taxon>
        <taxon>Candidatus Falkowiibacteriota</taxon>
    </lineage>
</organism>